<dbReference type="EMBL" id="BRXU01000023">
    <property type="protein sequence ID" value="GLC58565.1"/>
    <property type="molecule type" value="Genomic_DNA"/>
</dbReference>
<evidence type="ECO:0000259" key="2">
    <source>
        <dbReference type="Pfam" id="PF09791"/>
    </source>
</evidence>
<accession>A0A9W6BVG2</accession>
<feature type="region of interest" description="Disordered" evidence="1">
    <location>
        <begin position="64"/>
        <end position="87"/>
    </location>
</feature>
<dbReference type="Proteomes" id="UP001165080">
    <property type="component" value="Unassembled WGS sequence"/>
</dbReference>
<evidence type="ECO:0000256" key="1">
    <source>
        <dbReference type="SAM" id="MobiDB-lite"/>
    </source>
</evidence>
<organism evidence="3 4">
    <name type="scientific">Pleodorina starrii</name>
    <dbReference type="NCBI Taxonomy" id="330485"/>
    <lineage>
        <taxon>Eukaryota</taxon>
        <taxon>Viridiplantae</taxon>
        <taxon>Chlorophyta</taxon>
        <taxon>core chlorophytes</taxon>
        <taxon>Chlorophyceae</taxon>
        <taxon>CS clade</taxon>
        <taxon>Chlamydomonadales</taxon>
        <taxon>Volvocaceae</taxon>
        <taxon>Pleodorina</taxon>
    </lineage>
</organism>
<dbReference type="OrthoDB" id="529180at2759"/>
<dbReference type="InterPro" id="IPR019180">
    <property type="entry name" value="Oxidoreductase-like_N"/>
</dbReference>
<dbReference type="AlphaFoldDB" id="A0A9W6BVG2"/>
<evidence type="ECO:0000313" key="4">
    <source>
        <dbReference type="Proteomes" id="UP001165080"/>
    </source>
</evidence>
<comment type="caution">
    <text evidence="3">The sequence shown here is derived from an EMBL/GenBank/DDBJ whole genome shotgun (WGS) entry which is preliminary data.</text>
</comment>
<dbReference type="InterPro" id="IPR039251">
    <property type="entry name" value="OXLD1"/>
</dbReference>
<feature type="compositionally biased region" description="Low complexity" evidence="1">
    <location>
        <begin position="73"/>
        <end position="87"/>
    </location>
</feature>
<keyword evidence="4" id="KW-1185">Reference proteome</keyword>
<reference evidence="3 4" key="1">
    <citation type="journal article" date="2023" name="Commun. Biol.">
        <title>Reorganization of the ancestral sex-determining regions during the evolution of trioecy in Pleodorina starrii.</title>
        <authorList>
            <person name="Takahashi K."/>
            <person name="Suzuki S."/>
            <person name="Kawai-Toyooka H."/>
            <person name="Yamamoto K."/>
            <person name="Hamaji T."/>
            <person name="Ootsuki R."/>
            <person name="Yamaguchi H."/>
            <person name="Kawachi M."/>
            <person name="Higashiyama T."/>
            <person name="Nozaki H."/>
        </authorList>
    </citation>
    <scope>NUCLEOTIDE SEQUENCE [LARGE SCALE GENOMIC DNA]</scope>
    <source>
        <strain evidence="3 4">NIES-4479</strain>
    </source>
</reference>
<name>A0A9W6BVG2_9CHLO</name>
<evidence type="ECO:0000313" key="3">
    <source>
        <dbReference type="EMBL" id="GLC58565.1"/>
    </source>
</evidence>
<sequence>MITRSVARFRASYSFNFHFRTIALPPKPNEPGPEECCQSGCNTCVWELYLEELAKWKALMEKLKSEKGDGPQAAEAAEATLSSSSSEPVGIAAFRELEKQLNVQQGSSVVPQSGSEGD</sequence>
<dbReference type="GO" id="GO:0005739">
    <property type="term" value="C:mitochondrion"/>
    <property type="evidence" value="ECO:0007669"/>
    <property type="project" value="TreeGrafter"/>
</dbReference>
<feature type="domain" description="Oxidoreductase-like" evidence="2">
    <location>
        <begin position="22"/>
        <end position="64"/>
    </location>
</feature>
<gene>
    <name evidence="3" type="primary">PLEST005261</name>
    <name evidence="3" type="ORF">PLESTB_001375100</name>
</gene>
<protein>
    <recommendedName>
        <fullName evidence="2">Oxidoreductase-like domain-containing protein</fullName>
    </recommendedName>
</protein>
<dbReference type="PANTHER" id="PTHR21193">
    <property type="entry name" value="OXIDOREDUCTASE-LIKE DOMAIN-CONTAINING PROTEIN 1"/>
    <property type="match status" value="1"/>
</dbReference>
<dbReference type="PANTHER" id="PTHR21193:SF3">
    <property type="entry name" value="OXIDOREDUCTASE-LIKE DOMAIN-CONTAINING PROTEIN 1"/>
    <property type="match status" value="1"/>
</dbReference>
<proteinExistence type="predicted"/>
<dbReference type="Pfam" id="PF09791">
    <property type="entry name" value="Oxidored-like"/>
    <property type="match status" value="1"/>
</dbReference>